<proteinExistence type="predicted"/>
<sequence length="152" mass="17801">METVKLNDHEPTFTQQMAKWIEVTESPRLGVQFQARNMTMRVRRPLKGTLRKKIRSYATPSKKVKNTREPNCFLRSCARTKYDHEGQKTSERNLEKENLVIRHSVEEGTKCDHEGQKTSKRNLEKENPIECHSVEEGEENKRTKLFSPILCT</sequence>
<comment type="caution">
    <text evidence="1">The sequence shown here is derived from an EMBL/GenBank/DDBJ whole genome shotgun (WGS) entry which is preliminary data.</text>
</comment>
<dbReference type="Proteomes" id="UP000664991">
    <property type="component" value="Unassembled WGS sequence"/>
</dbReference>
<gene>
    <name evidence="1" type="ORF">JEQ12_020247</name>
</gene>
<dbReference type="EMBL" id="JAEMGP010000027">
    <property type="protein sequence ID" value="KAG5193886.1"/>
    <property type="molecule type" value="Genomic_DNA"/>
</dbReference>
<accession>A0A836CSG5</accession>
<reference evidence="1 2" key="1">
    <citation type="submission" date="2020-12" db="EMBL/GenBank/DDBJ databases">
        <title>De novo assembly of Tibetan sheep genome.</title>
        <authorList>
            <person name="Li X."/>
        </authorList>
    </citation>
    <scope>NUCLEOTIDE SEQUENCE [LARGE SCALE GENOMIC DNA]</scope>
    <source>
        <tissue evidence="1">Heart</tissue>
    </source>
</reference>
<evidence type="ECO:0000313" key="1">
    <source>
        <dbReference type="EMBL" id="KAG5193886.1"/>
    </source>
</evidence>
<protein>
    <submittedName>
        <fullName evidence="1">Uncharacterized protein</fullName>
    </submittedName>
</protein>
<organism evidence="1 2">
    <name type="scientific">Ovis aries</name>
    <name type="common">Sheep</name>
    <dbReference type="NCBI Taxonomy" id="9940"/>
    <lineage>
        <taxon>Eukaryota</taxon>
        <taxon>Metazoa</taxon>
        <taxon>Chordata</taxon>
        <taxon>Craniata</taxon>
        <taxon>Vertebrata</taxon>
        <taxon>Euteleostomi</taxon>
        <taxon>Mammalia</taxon>
        <taxon>Eutheria</taxon>
        <taxon>Laurasiatheria</taxon>
        <taxon>Artiodactyla</taxon>
        <taxon>Ruminantia</taxon>
        <taxon>Pecora</taxon>
        <taxon>Bovidae</taxon>
        <taxon>Caprinae</taxon>
        <taxon>Ovis</taxon>
    </lineage>
</organism>
<evidence type="ECO:0000313" key="2">
    <source>
        <dbReference type="Proteomes" id="UP000664991"/>
    </source>
</evidence>
<dbReference type="AlphaFoldDB" id="A0A836CSG5"/>
<name>A0A836CSG5_SHEEP</name>